<comment type="caution">
    <text evidence="5">The sequence shown here is derived from an EMBL/GenBank/DDBJ whole genome shotgun (WGS) entry which is preliminary data.</text>
</comment>
<dbReference type="InterPro" id="IPR000835">
    <property type="entry name" value="HTH_MarR-typ"/>
</dbReference>
<dbReference type="Proteomes" id="UP001409585">
    <property type="component" value="Unassembled WGS sequence"/>
</dbReference>
<dbReference type="GO" id="GO:0003700">
    <property type="term" value="F:DNA-binding transcription factor activity"/>
    <property type="evidence" value="ECO:0007669"/>
    <property type="project" value="InterPro"/>
</dbReference>
<evidence type="ECO:0000259" key="4">
    <source>
        <dbReference type="PROSITE" id="PS50995"/>
    </source>
</evidence>
<keyword evidence="2" id="KW-0238">DNA-binding</keyword>
<name>A0AAV3U119_9ALTE</name>
<dbReference type="InterPro" id="IPR023187">
    <property type="entry name" value="Tscrpt_reg_MarR-type_CS"/>
</dbReference>
<dbReference type="GO" id="GO:0003677">
    <property type="term" value="F:DNA binding"/>
    <property type="evidence" value="ECO:0007669"/>
    <property type="project" value="UniProtKB-KW"/>
</dbReference>
<keyword evidence="6" id="KW-1185">Reference proteome</keyword>
<dbReference type="EMBL" id="BAABLX010000009">
    <property type="protein sequence ID" value="GAA4938279.1"/>
    <property type="molecule type" value="Genomic_DNA"/>
</dbReference>
<evidence type="ECO:0000313" key="5">
    <source>
        <dbReference type="EMBL" id="GAA4938279.1"/>
    </source>
</evidence>
<dbReference type="SMART" id="SM00347">
    <property type="entry name" value="HTH_MARR"/>
    <property type="match status" value="1"/>
</dbReference>
<dbReference type="RefSeq" id="WP_345419591.1">
    <property type="nucleotide sequence ID" value="NZ_AP031496.1"/>
</dbReference>
<sequence length="172" mass="19706">MPNNAIELSLNRSTANTSQINGDSLSEKMNKPKKLPTLLLSARSSFLPHLRTALQDFGLSEQQWRIIEALQEHPGCCFHELVKMTCILGPSLSHLVAKLEKLSLLNRWQNETDQRSKRLALTEEGNKLYELVNSELDRSYYHHLHHCLDGHELDQLMKLLNKIVKKQGGHTF</sequence>
<evidence type="ECO:0000256" key="1">
    <source>
        <dbReference type="ARBA" id="ARBA00023015"/>
    </source>
</evidence>
<evidence type="ECO:0000256" key="2">
    <source>
        <dbReference type="ARBA" id="ARBA00023125"/>
    </source>
</evidence>
<organism evidence="5 6">
    <name type="scientific">Halioxenophilus aromaticivorans</name>
    <dbReference type="NCBI Taxonomy" id="1306992"/>
    <lineage>
        <taxon>Bacteria</taxon>
        <taxon>Pseudomonadati</taxon>
        <taxon>Pseudomonadota</taxon>
        <taxon>Gammaproteobacteria</taxon>
        <taxon>Alteromonadales</taxon>
        <taxon>Alteromonadaceae</taxon>
        <taxon>Halioxenophilus</taxon>
    </lineage>
</organism>
<reference evidence="6" key="1">
    <citation type="journal article" date="2019" name="Int. J. Syst. Evol. Microbiol.">
        <title>The Global Catalogue of Microorganisms (GCM) 10K type strain sequencing project: providing services to taxonomists for standard genome sequencing and annotation.</title>
        <authorList>
            <consortium name="The Broad Institute Genomics Platform"/>
            <consortium name="The Broad Institute Genome Sequencing Center for Infectious Disease"/>
            <person name="Wu L."/>
            <person name="Ma J."/>
        </authorList>
    </citation>
    <scope>NUCLEOTIDE SEQUENCE [LARGE SCALE GENOMIC DNA]</scope>
    <source>
        <strain evidence="6">JCM 19134</strain>
    </source>
</reference>
<dbReference type="Gene3D" id="1.10.10.10">
    <property type="entry name" value="Winged helix-like DNA-binding domain superfamily/Winged helix DNA-binding domain"/>
    <property type="match status" value="1"/>
</dbReference>
<dbReference type="PROSITE" id="PS01117">
    <property type="entry name" value="HTH_MARR_1"/>
    <property type="match status" value="1"/>
</dbReference>
<dbReference type="PROSITE" id="PS50995">
    <property type="entry name" value="HTH_MARR_2"/>
    <property type="match status" value="1"/>
</dbReference>
<dbReference type="AlphaFoldDB" id="A0AAV3U119"/>
<keyword evidence="1" id="KW-0805">Transcription regulation</keyword>
<dbReference type="PANTHER" id="PTHR33164:SF13">
    <property type="entry name" value="4-HYDROXYPHENYLACETATE CATABOLISM PROTEIN"/>
    <property type="match status" value="1"/>
</dbReference>
<evidence type="ECO:0000256" key="3">
    <source>
        <dbReference type="ARBA" id="ARBA00023163"/>
    </source>
</evidence>
<dbReference type="Pfam" id="PF01047">
    <property type="entry name" value="MarR"/>
    <property type="match status" value="1"/>
</dbReference>
<evidence type="ECO:0000313" key="6">
    <source>
        <dbReference type="Proteomes" id="UP001409585"/>
    </source>
</evidence>
<dbReference type="PRINTS" id="PR00598">
    <property type="entry name" value="HTHMARR"/>
</dbReference>
<dbReference type="InterPro" id="IPR036388">
    <property type="entry name" value="WH-like_DNA-bd_sf"/>
</dbReference>
<dbReference type="InterPro" id="IPR036390">
    <property type="entry name" value="WH_DNA-bd_sf"/>
</dbReference>
<keyword evidence="3" id="KW-0804">Transcription</keyword>
<gene>
    <name evidence="5" type="primary">hpaR</name>
    <name evidence="5" type="ORF">GCM10025791_15260</name>
</gene>
<feature type="domain" description="HTH marR-type" evidence="4">
    <location>
        <begin position="32"/>
        <end position="165"/>
    </location>
</feature>
<dbReference type="SUPFAM" id="SSF46785">
    <property type="entry name" value="Winged helix' DNA-binding domain"/>
    <property type="match status" value="1"/>
</dbReference>
<proteinExistence type="predicted"/>
<dbReference type="GO" id="GO:0006950">
    <property type="term" value="P:response to stress"/>
    <property type="evidence" value="ECO:0007669"/>
    <property type="project" value="TreeGrafter"/>
</dbReference>
<protein>
    <submittedName>
        <fullName evidence="5">Homoprotocatechuate degradation operon regulator HpaR</fullName>
    </submittedName>
</protein>
<dbReference type="PANTHER" id="PTHR33164">
    <property type="entry name" value="TRANSCRIPTIONAL REGULATOR, MARR FAMILY"/>
    <property type="match status" value="1"/>
</dbReference>
<accession>A0AAV3U119</accession>
<dbReference type="InterPro" id="IPR039422">
    <property type="entry name" value="MarR/SlyA-like"/>
</dbReference>